<organism evidence="1 2">
    <name type="scientific">Suillus luteus UH-Slu-Lm8-n1</name>
    <dbReference type="NCBI Taxonomy" id="930992"/>
    <lineage>
        <taxon>Eukaryota</taxon>
        <taxon>Fungi</taxon>
        <taxon>Dikarya</taxon>
        <taxon>Basidiomycota</taxon>
        <taxon>Agaricomycotina</taxon>
        <taxon>Agaricomycetes</taxon>
        <taxon>Agaricomycetidae</taxon>
        <taxon>Boletales</taxon>
        <taxon>Suillineae</taxon>
        <taxon>Suillaceae</taxon>
        <taxon>Suillus</taxon>
    </lineage>
</organism>
<dbReference type="OrthoDB" id="2786563at2759"/>
<dbReference type="InParanoid" id="A0A0D0BC49"/>
<accession>A0A0D0BC49</accession>
<dbReference type="AlphaFoldDB" id="A0A0D0BC49"/>
<evidence type="ECO:0000313" key="2">
    <source>
        <dbReference type="Proteomes" id="UP000054485"/>
    </source>
</evidence>
<protein>
    <submittedName>
        <fullName evidence="1">Uncharacterized protein</fullName>
    </submittedName>
</protein>
<evidence type="ECO:0000313" key="1">
    <source>
        <dbReference type="EMBL" id="KIK43872.1"/>
    </source>
</evidence>
<reference evidence="2" key="2">
    <citation type="submission" date="2015-01" db="EMBL/GenBank/DDBJ databases">
        <title>Evolutionary Origins and Diversification of the Mycorrhizal Mutualists.</title>
        <authorList>
            <consortium name="DOE Joint Genome Institute"/>
            <consortium name="Mycorrhizal Genomics Consortium"/>
            <person name="Kohler A."/>
            <person name="Kuo A."/>
            <person name="Nagy L.G."/>
            <person name="Floudas D."/>
            <person name="Copeland A."/>
            <person name="Barry K.W."/>
            <person name="Cichocki N."/>
            <person name="Veneault-Fourrey C."/>
            <person name="LaButti K."/>
            <person name="Lindquist E.A."/>
            <person name="Lipzen A."/>
            <person name="Lundell T."/>
            <person name="Morin E."/>
            <person name="Murat C."/>
            <person name="Riley R."/>
            <person name="Ohm R."/>
            <person name="Sun H."/>
            <person name="Tunlid A."/>
            <person name="Henrissat B."/>
            <person name="Grigoriev I.V."/>
            <person name="Hibbett D.S."/>
            <person name="Martin F."/>
        </authorList>
    </citation>
    <scope>NUCLEOTIDE SEQUENCE [LARGE SCALE GENOMIC DNA]</scope>
    <source>
        <strain evidence="2">UH-Slu-Lm8-n1</strain>
    </source>
</reference>
<dbReference type="HOGENOM" id="CLU_046568_0_0_1"/>
<keyword evidence="2" id="KW-1185">Reference proteome</keyword>
<sequence length="350" mass="38313">MASAQVPTSLSSFPEELLARILADCVTSPQVLPVRPPWHTQPIFFPCPSLLARPTLHTSTRARLSPLLVSRQFLRIGTPIYYQTLHLPTPTHAARVLETLVAQPALAGAVRRVVLGCVSLEGARVLRACERIEDVDICMDVYEANPQGDAAEDQDAQALCDALDRVDLKHLTIRRTPDAYLTLTRPKYVLERIAKAVPGWFNLESVHYALKISSTPATRPLAEALSHAPKLRSLKAQLPAIWNDSFLTISKNSTLEQIALYVEGSDGILHTTMYMMEARKHARLSELIKVGTSFIRTRAHTTASAVPSPPSTRPSTPLSASRVKEVAAELMTPGLSQNVPLPVAGSSRVF</sequence>
<name>A0A0D0BC49_9AGAM</name>
<proteinExistence type="predicted"/>
<gene>
    <name evidence="1" type="ORF">CY34DRAFT_803293</name>
</gene>
<reference evidence="1 2" key="1">
    <citation type="submission" date="2014-04" db="EMBL/GenBank/DDBJ databases">
        <authorList>
            <consortium name="DOE Joint Genome Institute"/>
            <person name="Kuo A."/>
            <person name="Ruytinx J."/>
            <person name="Rineau F."/>
            <person name="Colpaert J."/>
            <person name="Kohler A."/>
            <person name="Nagy L.G."/>
            <person name="Floudas D."/>
            <person name="Copeland A."/>
            <person name="Barry K.W."/>
            <person name="Cichocki N."/>
            <person name="Veneault-Fourrey C."/>
            <person name="LaButti K."/>
            <person name="Lindquist E.A."/>
            <person name="Lipzen A."/>
            <person name="Lundell T."/>
            <person name="Morin E."/>
            <person name="Murat C."/>
            <person name="Sun H."/>
            <person name="Tunlid A."/>
            <person name="Henrissat B."/>
            <person name="Grigoriev I.V."/>
            <person name="Hibbett D.S."/>
            <person name="Martin F."/>
            <person name="Nordberg H.P."/>
            <person name="Cantor M.N."/>
            <person name="Hua S.X."/>
        </authorList>
    </citation>
    <scope>NUCLEOTIDE SEQUENCE [LARGE SCALE GENOMIC DNA]</scope>
    <source>
        <strain evidence="1 2">UH-Slu-Lm8-n1</strain>
    </source>
</reference>
<dbReference type="Proteomes" id="UP000054485">
    <property type="component" value="Unassembled WGS sequence"/>
</dbReference>
<dbReference type="EMBL" id="KN835202">
    <property type="protein sequence ID" value="KIK43872.1"/>
    <property type="molecule type" value="Genomic_DNA"/>
</dbReference>